<gene>
    <name evidence="9" type="ordered locus">Mmar10_0964</name>
</gene>
<dbReference type="InterPro" id="IPR006685">
    <property type="entry name" value="MscS_channel_2nd"/>
</dbReference>
<dbReference type="InterPro" id="IPR045276">
    <property type="entry name" value="YbiO_bact"/>
</dbReference>
<dbReference type="eggNOG" id="COG0668">
    <property type="taxonomic scope" value="Bacteria"/>
</dbReference>
<evidence type="ECO:0000256" key="7">
    <source>
        <dbReference type="ARBA" id="ARBA00023136"/>
    </source>
</evidence>
<dbReference type="SUPFAM" id="SSF50182">
    <property type="entry name" value="Sm-like ribonucleoproteins"/>
    <property type="match status" value="1"/>
</dbReference>
<evidence type="ECO:0000256" key="4">
    <source>
        <dbReference type="ARBA" id="ARBA00022475"/>
    </source>
</evidence>
<dbReference type="AlphaFoldDB" id="Q0AR30"/>
<dbReference type="Gene3D" id="1.10.287.1260">
    <property type="match status" value="1"/>
</dbReference>
<keyword evidence="10" id="KW-1185">Reference proteome</keyword>
<keyword evidence="6" id="KW-1133">Transmembrane helix</keyword>
<dbReference type="Proteomes" id="UP000001964">
    <property type="component" value="Chromosome"/>
</dbReference>
<dbReference type="STRING" id="394221.Mmar10_0964"/>
<keyword evidence="7" id="KW-0472">Membrane</keyword>
<comment type="similarity">
    <text evidence="3">Belongs to the MscS (TC 1.A.23) family.</text>
</comment>
<evidence type="ECO:0000313" key="10">
    <source>
        <dbReference type="Proteomes" id="UP000001964"/>
    </source>
</evidence>
<name>Q0AR30_MARMM</name>
<proteinExistence type="inferred from homology"/>
<evidence type="ECO:0000256" key="1">
    <source>
        <dbReference type="ARBA" id="ARBA00004141"/>
    </source>
</evidence>
<dbReference type="EMBL" id="CP000449">
    <property type="protein sequence ID" value="ABI65257.1"/>
    <property type="molecule type" value="Genomic_DNA"/>
</dbReference>
<evidence type="ECO:0000256" key="2">
    <source>
        <dbReference type="ARBA" id="ARBA00004236"/>
    </source>
</evidence>
<dbReference type="HOGENOM" id="CLU_890817_0_0_5"/>
<dbReference type="InterPro" id="IPR010920">
    <property type="entry name" value="LSM_dom_sf"/>
</dbReference>
<keyword evidence="4" id="KW-1003">Cell membrane</keyword>
<evidence type="ECO:0000256" key="3">
    <source>
        <dbReference type="ARBA" id="ARBA00008017"/>
    </source>
</evidence>
<dbReference type="PANTHER" id="PTHR30460">
    <property type="entry name" value="MODERATE CONDUCTANCE MECHANOSENSITIVE CHANNEL YBIO"/>
    <property type="match status" value="1"/>
</dbReference>
<dbReference type="KEGG" id="mmr:Mmar10_0964"/>
<keyword evidence="5" id="KW-0812">Transmembrane</keyword>
<dbReference type="OrthoDB" id="9814206at2"/>
<comment type="subcellular location">
    <subcellularLocation>
        <location evidence="2">Cell membrane</location>
    </subcellularLocation>
    <subcellularLocation>
        <location evidence="1">Membrane</location>
        <topology evidence="1">Multi-pass membrane protein</topology>
    </subcellularLocation>
</comment>
<protein>
    <submittedName>
        <fullName evidence="9">MscS Mechanosensitive ion channel</fullName>
    </submittedName>
</protein>
<organism evidence="9 10">
    <name type="scientific">Maricaulis maris (strain MCS10)</name>
    <name type="common">Caulobacter maris</name>
    <dbReference type="NCBI Taxonomy" id="394221"/>
    <lineage>
        <taxon>Bacteria</taxon>
        <taxon>Pseudomonadati</taxon>
        <taxon>Pseudomonadota</taxon>
        <taxon>Alphaproteobacteria</taxon>
        <taxon>Maricaulales</taxon>
        <taxon>Maricaulaceae</taxon>
        <taxon>Maricaulis</taxon>
    </lineage>
</organism>
<evidence type="ECO:0000256" key="5">
    <source>
        <dbReference type="ARBA" id="ARBA00022692"/>
    </source>
</evidence>
<dbReference type="RefSeq" id="WP_011642904.1">
    <property type="nucleotide sequence ID" value="NC_008347.1"/>
</dbReference>
<dbReference type="PANTHER" id="PTHR30460:SF0">
    <property type="entry name" value="MODERATE CONDUCTANCE MECHANOSENSITIVE CHANNEL YBIO"/>
    <property type="match status" value="1"/>
</dbReference>
<evidence type="ECO:0000259" key="8">
    <source>
        <dbReference type="Pfam" id="PF00924"/>
    </source>
</evidence>
<accession>Q0AR30</accession>
<evidence type="ECO:0000313" key="9">
    <source>
        <dbReference type="EMBL" id="ABI65257.1"/>
    </source>
</evidence>
<dbReference type="Gene3D" id="2.30.30.60">
    <property type="match status" value="1"/>
</dbReference>
<sequence length="312" mass="34252">MHRPSERYHPPASGDLDLEYVTSPLSETLDTAPLWGRLLVFAAIAVLANILVFGIRLVADLIIATRTERKYSKLRSVTSMAASAIMFSVWFLTLGFILAELGVSLTAYLASASVIGLAIGFGSQGVVQDLVNGVTFIFSDLLDVGDLVEISGQTGIVQSITMRFVELENAVGASVFIPNRTITNVINYPRGYIRCIVDVTLTGDAEAKDKAEARATELMHGFHEQFPGIFLSRPSNVGRVALTSGREFVRIKFRIWPGRAQPIETIYRDEVVAAFVKVDPDYKPWMVAVSFEVEDRPEAVRPSLNLSWPGGK</sequence>
<reference evidence="9 10" key="1">
    <citation type="submission" date="2006-08" db="EMBL/GenBank/DDBJ databases">
        <title>Complete sequence of Maricaulis maris MCS10.</title>
        <authorList>
            <consortium name="US DOE Joint Genome Institute"/>
            <person name="Copeland A."/>
            <person name="Lucas S."/>
            <person name="Lapidus A."/>
            <person name="Barry K."/>
            <person name="Detter J.C."/>
            <person name="Glavina del Rio T."/>
            <person name="Hammon N."/>
            <person name="Israni S."/>
            <person name="Dalin E."/>
            <person name="Tice H."/>
            <person name="Pitluck S."/>
            <person name="Saunders E."/>
            <person name="Brettin T."/>
            <person name="Bruce D."/>
            <person name="Han C."/>
            <person name="Tapia R."/>
            <person name="Gilna P."/>
            <person name="Schmutz J."/>
            <person name="Larimer F."/>
            <person name="Land M."/>
            <person name="Hauser L."/>
            <person name="Kyrpides N."/>
            <person name="Mikhailova N."/>
            <person name="Viollier P."/>
            <person name="Stephens C."/>
            <person name="Richardson P."/>
        </authorList>
    </citation>
    <scope>NUCLEOTIDE SEQUENCE [LARGE SCALE GENOMIC DNA]</scope>
    <source>
        <strain evidence="9 10">MCS10</strain>
    </source>
</reference>
<dbReference type="GO" id="GO:0008381">
    <property type="term" value="F:mechanosensitive monoatomic ion channel activity"/>
    <property type="evidence" value="ECO:0007669"/>
    <property type="project" value="InterPro"/>
</dbReference>
<feature type="domain" description="Mechanosensitive ion channel MscS" evidence="8">
    <location>
        <begin position="126"/>
        <end position="189"/>
    </location>
</feature>
<dbReference type="InterPro" id="IPR011014">
    <property type="entry name" value="MscS_channel_TM-2"/>
</dbReference>
<dbReference type="InterPro" id="IPR023408">
    <property type="entry name" value="MscS_beta-dom_sf"/>
</dbReference>
<dbReference type="GO" id="GO:0005886">
    <property type="term" value="C:plasma membrane"/>
    <property type="evidence" value="ECO:0007669"/>
    <property type="project" value="UniProtKB-SubCell"/>
</dbReference>
<dbReference type="Pfam" id="PF00924">
    <property type="entry name" value="MS_channel_2nd"/>
    <property type="match status" value="1"/>
</dbReference>
<dbReference type="SUPFAM" id="SSF82861">
    <property type="entry name" value="Mechanosensitive channel protein MscS (YggB), transmembrane region"/>
    <property type="match status" value="1"/>
</dbReference>
<evidence type="ECO:0000256" key="6">
    <source>
        <dbReference type="ARBA" id="ARBA00022989"/>
    </source>
</evidence>